<feature type="signal peptide" evidence="1">
    <location>
        <begin position="1"/>
        <end position="27"/>
    </location>
</feature>
<reference evidence="3" key="1">
    <citation type="journal article" date="2019" name="Int. J. Syst. Evol. Microbiol.">
        <title>The Global Catalogue of Microorganisms (GCM) 10K type strain sequencing project: providing services to taxonomists for standard genome sequencing and annotation.</title>
        <authorList>
            <consortium name="The Broad Institute Genomics Platform"/>
            <consortium name="The Broad Institute Genome Sequencing Center for Infectious Disease"/>
            <person name="Wu L."/>
            <person name="Ma J."/>
        </authorList>
    </citation>
    <scope>NUCLEOTIDE SEQUENCE [LARGE SCALE GENOMIC DNA]</scope>
    <source>
        <strain evidence="3">JCM 16923</strain>
    </source>
</reference>
<feature type="chain" id="PRO_5045785239" description="Secreted protein" evidence="1">
    <location>
        <begin position="28"/>
        <end position="185"/>
    </location>
</feature>
<sequence>MTAIVGLLVVVVLVVVTAVSCTGSAEAQYGPVTTYDLDTYYSVRFGAPPGWHVYQETRHARVLLLPEGETRSAKDYDIDIDAAVQGRSNKNLTHIAIFLDCLDGESTGDDNPDMINGWQAFETVQDGSAERDYTMNILTAKRPDLKCRVGLPIVQAVDGAHGDRAPLTAVDTARTQLLPQLEMLP</sequence>
<keyword evidence="3" id="KW-1185">Reference proteome</keyword>
<proteinExistence type="predicted"/>
<organism evidence="2 3">
    <name type="scientific">Gordonia caeni</name>
    <dbReference type="NCBI Taxonomy" id="1007097"/>
    <lineage>
        <taxon>Bacteria</taxon>
        <taxon>Bacillati</taxon>
        <taxon>Actinomycetota</taxon>
        <taxon>Actinomycetes</taxon>
        <taxon>Mycobacteriales</taxon>
        <taxon>Gordoniaceae</taxon>
        <taxon>Gordonia</taxon>
    </lineage>
</organism>
<dbReference type="RefSeq" id="WP_344785593.1">
    <property type="nucleotide sequence ID" value="NZ_BAAAZW010000011.1"/>
</dbReference>
<accession>A0ABP7PPJ1</accession>
<comment type="caution">
    <text evidence="2">The sequence shown here is derived from an EMBL/GenBank/DDBJ whole genome shotgun (WGS) entry which is preliminary data.</text>
</comment>
<evidence type="ECO:0000313" key="2">
    <source>
        <dbReference type="EMBL" id="GAA3969119.1"/>
    </source>
</evidence>
<evidence type="ECO:0008006" key="4">
    <source>
        <dbReference type="Google" id="ProtNLM"/>
    </source>
</evidence>
<evidence type="ECO:0000256" key="1">
    <source>
        <dbReference type="SAM" id="SignalP"/>
    </source>
</evidence>
<keyword evidence="1" id="KW-0732">Signal</keyword>
<name>A0ABP7PPJ1_9ACTN</name>
<dbReference type="Proteomes" id="UP001418444">
    <property type="component" value="Unassembled WGS sequence"/>
</dbReference>
<gene>
    <name evidence="2" type="ORF">GCM10022231_32840</name>
</gene>
<protein>
    <recommendedName>
        <fullName evidence="4">Secreted protein</fullName>
    </recommendedName>
</protein>
<dbReference type="EMBL" id="BAAAZW010000011">
    <property type="protein sequence ID" value="GAA3969119.1"/>
    <property type="molecule type" value="Genomic_DNA"/>
</dbReference>
<evidence type="ECO:0000313" key="3">
    <source>
        <dbReference type="Proteomes" id="UP001418444"/>
    </source>
</evidence>